<organism evidence="2 3">
    <name type="scientific">Pseudocercospora musae</name>
    <dbReference type="NCBI Taxonomy" id="113226"/>
    <lineage>
        <taxon>Eukaryota</taxon>
        <taxon>Fungi</taxon>
        <taxon>Dikarya</taxon>
        <taxon>Ascomycota</taxon>
        <taxon>Pezizomycotina</taxon>
        <taxon>Dothideomycetes</taxon>
        <taxon>Dothideomycetidae</taxon>
        <taxon>Mycosphaerellales</taxon>
        <taxon>Mycosphaerellaceae</taxon>
        <taxon>Pseudocercospora</taxon>
    </lineage>
</organism>
<feature type="compositionally biased region" description="Polar residues" evidence="1">
    <location>
        <begin position="65"/>
        <end position="77"/>
    </location>
</feature>
<comment type="caution">
    <text evidence="2">The sequence shown here is derived from an EMBL/GenBank/DDBJ whole genome shotgun (WGS) entry which is preliminary data.</text>
</comment>
<keyword evidence="3" id="KW-1185">Reference proteome</keyword>
<evidence type="ECO:0000256" key="1">
    <source>
        <dbReference type="SAM" id="MobiDB-lite"/>
    </source>
</evidence>
<protein>
    <submittedName>
        <fullName evidence="2">Uncharacterized protein</fullName>
    </submittedName>
</protein>
<evidence type="ECO:0000313" key="3">
    <source>
        <dbReference type="Proteomes" id="UP000073492"/>
    </source>
</evidence>
<dbReference type="EMBL" id="LFZO01000593">
    <property type="protein sequence ID" value="KXT04121.1"/>
    <property type="molecule type" value="Genomic_DNA"/>
</dbReference>
<dbReference type="Proteomes" id="UP000073492">
    <property type="component" value="Unassembled WGS sequence"/>
</dbReference>
<accession>A0A139HNS7</accession>
<sequence>MGFDQNQGQVSYGIQPIVSFPQQFQTQPQRYGQRQLTAGPPAAAVNYTDAQWGEQYRPQAPPREQGSQQQRTPYAPR</sequence>
<reference evidence="2 3" key="1">
    <citation type="submission" date="2015-07" db="EMBL/GenBank/DDBJ databases">
        <title>Comparative genomics of the Sigatoka disease complex on banana suggests a link between parallel evolutionary changes in Pseudocercospora fijiensis and Pseudocercospora eumusae and increased virulence on the banana host.</title>
        <authorList>
            <person name="Chang T.-C."/>
            <person name="Salvucci A."/>
            <person name="Crous P.W."/>
            <person name="Stergiopoulos I."/>
        </authorList>
    </citation>
    <scope>NUCLEOTIDE SEQUENCE [LARGE SCALE GENOMIC DNA]</scope>
    <source>
        <strain evidence="2 3">CBS 116634</strain>
    </source>
</reference>
<evidence type="ECO:0000313" key="2">
    <source>
        <dbReference type="EMBL" id="KXT04121.1"/>
    </source>
</evidence>
<dbReference type="AlphaFoldDB" id="A0A139HNS7"/>
<name>A0A139HNS7_9PEZI</name>
<feature type="compositionally biased region" description="Polar residues" evidence="1">
    <location>
        <begin position="25"/>
        <end position="36"/>
    </location>
</feature>
<feature type="region of interest" description="Disordered" evidence="1">
    <location>
        <begin position="25"/>
        <end position="77"/>
    </location>
</feature>
<proteinExistence type="predicted"/>
<gene>
    <name evidence="2" type="ORF">AC579_8979</name>
</gene>